<gene>
    <name evidence="3" type="ORF">JY572_39570</name>
</gene>
<feature type="chain" id="PRO_5045659144" description="Lipoprotein" evidence="2">
    <location>
        <begin position="32"/>
        <end position="313"/>
    </location>
</feature>
<evidence type="ECO:0008006" key="5">
    <source>
        <dbReference type="Google" id="ProtNLM"/>
    </source>
</evidence>
<protein>
    <recommendedName>
        <fullName evidence="5">Lipoprotein</fullName>
    </recommendedName>
</protein>
<accession>A0ABX7N9M2</accession>
<proteinExistence type="predicted"/>
<dbReference type="InterPro" id="IPR046535">
    <property type="entry name" value="DUF6600"/>
</dbReference>
<dbReference type="EMBL" id="CP071091">
    <property type="protein sequence ID" value="QSQ14335.1"/>
    <property type="molecule type" value="Genomic_DNA"/>
</dbReference>
<sequence length="313" mass="34648">MAPWTTKPSHWLRNRGLCASAMLLVMGCASAQEEYGPQVTATSPTLGSPVSTFRDVLSPYGTWTQLPEVGWVWQPSASVVGDDFVPYSTGGQWAMSDWGWTFQTDWAWGWAPFHYGRWFLQPSVGWVWWPDDEWAPSWVDWRWGDGFVGWVPFAPPGLDVGLSWNFVNVHDFSRPDVGRYVVAPERVPAILQQTELAGERVKGRTGEWNRGPSAAAFTQVTGQPVRRAHLNAPPTGQPPAAQTESHPAKPPPPPPPPEHPAPSAPPEHHTSPPTEEHPEPRPPPPPTERPTEPPAEPHVTPHAEPHEAPHHGH</sequence>
<dbReference type="Pfam" id="PF20245">
    <property type="entry name" value="DUF6600"/>
    <property type="match status" value="1"/>
</dbReference>
<feature type="compositionally biased region" description="Basic and acidic residues" evidence="1">
    <location>
        <begin position="299"/>
        <end position="313"/>
    </location>
</feature>
<organism evidence="3 4">
    <name type="scientific">Myxococcus landrumensis</name>
    <dbReference type="NCBI Taxonomy" id="2813577"/>
    <lineage>
        <taxon>Bacteria</taxon>
        <taxon>Pseudomonadati</taxon>
        <taxon>Myxococcota</taxon>
        <taxon>Myxococcia</taxon>
        <taxon>Myxococcales</taxon>
        <taxon>Cystobacterineae</taxon>
        <taxon>Myxococcaceae</taxon>
        <taxon>Myxococcus</taxon>
    </lineage>
</organism>
<feature type="region of interest" description="Disordered" evidence="1">
    <location>
        <begin position="228"/>
        <end position="313"/>
    </location>
</feature>
<reference evidence="3 4" key="1">
    <citation type="submission" date="2021-02" db="EMBL/GenBank/DDBJ databases">
        <title>De Novo genome assembly of isolated myxobacteria.</title>
        <authorList>
            <person name="Stevens D.C."/>
        </authorList>
    </citation>
    <scope>NUCLEOTIDE SEQUENCE [LARGE SCALE GENOMIC DNA]</scope>
    <source>
        <strain evidence="3 4">SCHIC003</strain>
    </source>
</reference>
<feature type="compositionally biased region" description="Low complexity" evidence="1">
    <location>
        <begin position="232"/>
        <end position="245"/>
    </location>
</feature>
<keyword evidence="2" id="KW-0732">Signal</keyword>
<feature type="signal peptide" evidence="2">
    <location>
        <begin position="1"/>
        <end position="31"/>
    </location>
</feature>
<evidence type="ECO:0000313" key="3">
    <source>
        <dbReference type="EMBL" id="QSQ14335.1"/>
    </source>
</evidence>
<evidence type="ECO:0000256" key="1">
    <source>
        <dbReference type="SAM" id="MobiDB-lite"/>
    </source>
</evidence>
<feature type="compositionally biased region" description="Pro residues" evidence="1">
    <location>
        <begin position="281"/>
        <end position="296"/>
    </location>
</feature>
<dbReference type="Proteomes" id="UP000663090">
    <property type="component" value="Chromosome"/>
</dbReference>
<feature type="compositionally biased region" description="Pro residues" evidence="1">
    <location>
        <begin position="248"/>
        <end position="265"/>
    </location>
</feature>
<evidence type="ECO:0000313" key="4">
    <source>
        <dbReference type="Proteomes" id="UP000663090"/>
    </source>
</evidence>
<dbReference type="PROSITE" id="PS51257">
    <property type="entry name" value="PROKAR_LIPOPROTEIN"/>
    <property type="match status" value="1"/>
</dbReference>
<evidence type="ECO:0000256" key="2">
    <source>
        <dbReference type="SAM" id="SignalP"/>
    </source>
</evidence>
<dbReference type="RefSeq" id="WP_206716118.1">
    <property type="nucleotide sequence ID" value="NZ_CP071091.1"/>
</dbReference>
<keyword evidence="4" id="KW-1185">Reference proteome</keyword>
<feature type="compositionally biased region" description="Basic and acidic residues" evidence="1">
    <location>
        <begin position="266"/>
        <end position="280"/>
    </location>
</feature>
<name>A0ABX7N9M2_9BACT</name>